<sequence>MKYFNNCPVMVKLCLLLTIYLNLFGSHLVFGATCTSETNLTCVATDFTLATCVKETCNCKPDYLPIPTGCTAKLLKPILKLQPGRTAEFLPGADVELTCSTLETGAVTIEWRRNNEEVKGVNSKDYVIKGGDDDIKIGSFSCLVRVDSLSLVSEPSDPTEITLANLTIAAESVTPELIFPNQPTDAVPGAVHDAVCSQIPYGVSSKFMFNGTEVVEFVTQDTSANFSCILNPYKGVEFIHNESASVGVPSRDATEIISVKLNIQESSFYKTGTKVSVSCSIEPSLGLLKDVTYTFQVEDPDASAGEIFVNKEHSVESVAGKPKNVSITCNATLNSNNPVSSITATLIFSDDYITTPNLIASKNEVKVGSSVYLTCGEHDTRDVTYTWTKDNQVISRQRDRIIQYGNYQDADKGKFYCTAIRDTYQAVSNTVEVKSNAQTLHVLGSTILILVAVVTAKIF</sequence>
<dbReference type="InterPro" id="IPR036179">
    <property type="entry name" value="Ig-like_dom_sf"/>
</dbReference>
<dbReference type="PROSITE" id="PS50835">
    <property type="entry name" value="IG_LIKE"/>
    <property type="match status" value="2"/>
</dbReference>
<evidence type="ECO:0000313" key="3">
    <source>
        <dbReference type="EMBL" id="CEK66160.1"/>
    </source>
</evidence>
<feature type="chain" id="PRO_5002123738" description="Ig-like domain-containing protein" evidence="1">
    <location>
        <begin position="32"/>
        <end position="459"/>
    </location>
</feature>
<organism evidence="3">
    <name type="scientific">Arion vulgaris</name>
    <dbReference type="NCBI Taxonomy" id="1028688"/>
    <lineage>
        <taxon>Eukaryota</taxon>
        <taxon>Metazoa</taxon>
        <taxon>Spiralia</taxon>
        <taxon>Lophotrochozoa</taxon>
        <taxon>Mollusca</taxon>
        <taxon>Gastropoda</taxon>
        <taxon>Heterobranchia</taxon>
        <taxon>Euthyneura</taxon>
        <taxon>Panpulmonata</taxon>
        <taxon>Eupulmonata</taxon>
        <taxon>Stylommatophora</taxon>
        <taxon>Helicina</taxon>
        <taxon>Arionoidea</taxon>
        <taxon>Arionidae</taxon>
        <taxon>Arion</taxon>
    </lineage>
</organism>
<dbReference type="Gene3D" id="2.60.40.10">
    <property type="entry name" value="Immunoglobulins"/>
    <property type="match status" value="2"/>
</dbReference>
<feature type="domain" description="Ig-like" evidence="2">
    <location>
        <begin position="77"/>
        <end position="152"/>
    </location>
</feature>
<name>A0A0B6ZEK4_9EUPU</name>
<dbReference type="Pfam" id="PF13895">
    <property type="entry name" value="Ig_2"/>
    <property type="match status" value="1"/>
</dbReference>
<evidence type="ECO:0000259" key="2">
    <source>
        <dbReference type="PROSITE" id="PS50835"/>
    </source>
</evidence>
<dbReference type="PANTHER" id="PTHR46013">
    <property type="entry name" value="VASCULAR CELL ADHESION MOLECULE 1"/>
    <property type="match status" value="1"/>
</dbReference>
<feature type="signal peptide" evidence="1">
    <location>
        <begin position="1"/>
        <end position="31"/>
    </location>
</feature>
<gene>
    <name evidence="3" type="primary">ORF57519</name>
</gene>
<dbReference type="AlphaFoldDB" id="A0A0B6ZEK4"/>
<dbReference type="InterPro" id="IPR007110">
    <property type="entry name" value="Ig-like_dom"/>
</dbReference>
<accession>A0A0B6ZEK4</accession>
<evidence type="ECO:0000256" key="1">
    <source>
        <dbReference type="SAM" id="SignalP"/>
    </source>
</evidence>
<keyword evidence="1" id="KW-0732">Signal</keyword>
<dbReference type="SUPFAM" id="SSF48726">
    <property type="entry name" value="Immunoglobulin"/>
    <property type="match status" value="2"/>
</dbReference>
<proteinExistence type="predicted"/>
<reference evidence="3" key="1">
    <citation type="submission" date="2014-12" db="EMBL/GenBank/DDBJ databases">
        <title>Insight into the proteome of Arion vulgaris.</title>
        <authorList>
            <person name="Aradska J."/>
            <person name="Bulat T."/>
            <person name="Smidak R."/>
            <person name="Sarate P."/>
            <person name="Gangsoo J."/>
            <person name="Sialana F."/>
            <person name="Bilban M."/>
            <person name="Lubec G."/>
        </authorList>
    </citation>
    <scope>NUCLEOTIDE SEQUENCE</scope>
    <source>
        <tissue evidence="3">Skin</tissue>
    </source>
</reference>
<dbReference type="PANTHER" id="PTHR46013:SF4">
    <property type="entry name" value="B-CELL RECEPTOR CD22-RELATED"/>
    <property type="match status" value="1"/>
</dbReference>
<dbReference type="EMBL" id="HACG01019295">
    <property type="protein sequence ID" value="CEK66160.1"/>
    <property type="molecule type" value="Transcribed_RNA"/>
</dbReference>
<protein>
    <recommendedName>
        <fullName evidence="2">Ig-like domain-containing protein</fullName>
    </recommendedName>
</protein>
<dbReference type="InterPro" id="IPR013783">
    <property type="entry name" value="Ig-like_fold"/>
</dbReference>
<feature type="domain" description="Ig-like" evidence="2">
    <location>
        <begin position="356"/>
        <end position="434"/>
    </location>
</feature>